<keyword evidence="2" id="KW-1185">Reference proteome</keyword>
<reference evidence="1 2" key="1">
    <citation type="submission" date="2024-03" db="EMBL/GenBank/DDBJ databases">
        <title>Draft genome sequence of Pseudonocardia nematodicida JCM 31783.</title>
        <authorList>
            <person name="Butdee W."/>
            <person name="Duangmal K."/>
        </authorList>
    </citation>
    <scope>NUCLEOTIDE SEQUENCE [LARGE SCALE GENOMIC DNA]</scope>
    <source>
        <strain evidence="1 2">JCM 31783</strain>
    </source>
</reference>
<sequence>MNPHLLEERVATVTDGGDLADTARARLAAHKTTADSCRHRTAERRAELERVLAGGEGGRDALDLMLELDALERVQERIDHRLSELCDSLSEPRAPRYGDAQPL</sequence>
<dbReference type="RefSeq" id="WP_349301495.1">
    <property type="nucleotide sequence ID" value="NZ_JBEDNQ010000014.1"/>
</dbReference>
<dbReference type="EMBL" id="JBEDNQ010000014">
    <property type="protein sequence ID" value="MEQ3554428.1"/>
    <property type="molecule type" value="Genomic_DNA"/>
</dbReference>
<dbReference type="Proteomes" id="UP001494902">
    <property type="component" value="Unassembled WGS sequence"/>
</dbReference>
<evidence type="ECO:0000313" key="2">
    <source>
        <dbReference type="Proteomes" id="UP001494902"/>
    </source>
</evidence>
<proteinExistence type="predicted"/>
<accession>A0ABV1KKN6</accession>
<evidence type="ECO:0000313" key="1">
    <source>
        <dbReference type="EMBL" id="MEQ3554428.1"/>
    </source>
</evidence>
<name>A0ABV1KKN6_9PSEU</name>
<comment type="caution">
    <text evidence="1">The sequence shown here is derived from an EMBL/GenBank/DDBJ whole genome shotgun (WGS) entry which is preliminary data.</text>
</comment>
<protein>
    <submittedName>
        <fullName evidence="1">Uncharacterized protein</fullName>
    </submittedName>
</protein>
<gene>
    <name evidence="1" type="ORF">WIS52_28515</name>
</gene>
<organism evidence="1 2">
    <name type="scientific">Pseudonocardia nematodicida</name>
    <dbReference type="NCBI Taxonomy" id="1206997"/>
    <lineage>
        <taxon>Bacteria</taxon>
        <taxon>Bacillati</taxon>
        <taxon>Actinomycetota</taxon>
        <taxon>Actinomycetes</taxon>
        <taxon>Pseudonocardiales</taxon>
        <taxon>Pseudonocardiaceae</taxon>
        <taxon>Pseudonocardia</taxon>
    </lineage>
</organism>